<dbReference type="KEGG" id="ntn:D5366_11540"/>
<feature type="domain" description="Histidine kinase" evidence="9">
    <location>
        <begin position="234"/>
        <end position="441"/>
    </location>
</feature>
<evidence type="ECO:0000256" key="4">
    <source>
        <dbReference type="ARBA" id="ARBA00022679"/>
    </source>
</evidence>
<dbReference type="SMART" id="SM00387">
    <property type="entry name" value="HATPase_c"/>
    <property type="match status" value="1"/>
</dbReference>
<dbReference type="InterPro" id="IPR003594">
    <property type="entry name" value="HATPase_dom"/>
</dbReference>
<dbReference type="GO" id="GO:0000155">
    <property type="term" value="F:phosphorelay sensor kinase activity"/>
    <property type="evidence" value="ECO:0007669"/>
    <property type="project" value="InterPro"/>
</dbReference>
<dbReference type="PANTHER" id="PTHR45436">
    <property type="entry name" value="SENSOR HISTIDINE KINASE YKOH"/>
    <property type="match status" value="1"/>
</dbReference>
<evidence type="ECO:0000313" key="10">
    <source>
        <dbReference type="EMBL" id="QDH26048.1"/>
    </source>
</evidence>
<keyword evidence="8" id="KW-0472">Membrane</keyword>
<dbReference type="InterPro" id="IPR036890">
    <property type="entry name" value="HATPase_C_sf"/>
</dbReference>
<evidence type="ECO:0000256" key="7">
    <source>
        <dbReference type="ARBA" id="ARBA00022989"/>
    </source>
</evidence>
<dbReference type="EMBL" id="CP032486">
    <property type="protein sequence ID" value="QDH26048.1"/>
    <property type="molecule type" value="Genomic_DNA"/>
</dbReference>
<evidence type="ECO:0000256" key="6">
    <source>
        <dbReference type="ARBA" id="ARBA00022777"/>
    </source>
</evidence>
<keyword evidence="10" id="KW-0614">Plasmid</keyword>
<dbReference type="RefSeq" id="WP_141493991.1">
    <property type="nucleotide sequence ID" value="NZ_CP032486.1"/>
</dbReference>
<name>A0A4Y6VAT6_9PROT</name>
<keyword evidence="4" id="KW-0808">Transferase</keyword>
<evidence type="ECO:0000313" key="11">
    <source>
        <dbReference type="Proteomes" id="UP000317214"/>
    </source>
</evidence>
<dbReference type="InterPro" id="IPR003661">
    <property type="entry name" value="HisK_dim/P_dom"/>
</dbReference>
<feature type="transmembrane region" description="Helical" evidence="8">
    <location>
        <begin position="12"/>
        <end position="33"/>
    </location>
</feature>
<keyword evidence="11" id="KW-1185">Reference proteome</keyword>
<dbReference type="SUPFAM" id="SSF47384">
    <property type="entry name" value="Homodimeric domain of signal transducing histidine kinase"/>
    <property type="match status" value="1"/>
</dbReference>
<evidence type="ECO:0000259" key="9">
    <source>
        <dbReference type="PROSITE" id="PS50109"/>
    </source>
</evidence>
<evidence type="ECO:0000256" key="3">
    <source>
        <dbReference type="ARBA" id="ARBA00022553"/>
    </source>
</evidence>
<dbReference type="SMART" id="SM00388">
    <property type="entry name" value="HisKA"/>
    <property type="match status" value="1"/>
</dbReference>
<evidence type="ECO:0000256" key="5">
    <source>
        <dbReference type="ARBA" id="ARBA00022692"/>
    </source>
</evidence>
<dbReference type="Pfam" id="PF02518">
    <property type="entry name" value="HATPase_c"/>
    <property type="match status" value="1"/>
</dbReference>
<comment type="catalytic activity">
    <reaction evidence="1">
        <text>ATP + protein L-histidine = ADP + protein N-phospho-L-histidine.</text>
        <dbReference type="EC" id="2.7.13.3"/>
    </reaction>
</comment>
<dbReference type="Gene3D" id="3.30.565.10">
    <property type="entry name" value="Histidine kinase-like ATPase, C-terminal domain"/>
    <property type="match status" value="1"/>
</dbReference>
<protein>
    <recommendedName>
        <fullName evidence="2">histidine kinase</fullName>
        <ecNumber evidence="2">2.7.13.3</ecNumber>
    </recommendedName>
</protein>
<feature type="transmembrane region" description="Helical" evidence="8">
    <location>
        <begin position="150"/>
        <end position="173"/>
    </location>
</feature>
<dbReference type="InterPro" id="IPR050428">
    <property type="entry name" value="TCS_sensor_his_kinase"/>
</dbReference>
<evidence type="ECO:0000256" key="2">
    <source>
        <dbReference type="ARBA" id="ARBA00012438"/>
    </source>
</evidence>
<dbReference type="InterPro" id="IPR036097">
    <property type="entry name" value="HisK_dim/P_sf"/>
</dbReference>
<dbReference type="Pfam" id="PF00512">
    <property type="entry name" value="HisKA"/>
    <property type="match status" value="1"/>
</dbReference>
<dbReference type="PANTHER" id="PTHR45436:SF5">
    <property type="entry name" value="SENSOR HISTIDINE KINASE TRCS"/>
    <property type="match status" value="1"/>
</dbReference>
<reference evidence="10 11" key="1">
    <citation type="submission" date="2018-09" db="EMBL/GenBank/DDBJ databases">
        <title>The complete genome sequence of Neokomagataea tanensis NBRC 106556(T).</title>
        <authorList>
            <person name="Chua K.-O."/>
            <person name="See-Too W.-S."/>
            <person name="Hong K.-W."/>
            <person name="Yin W.-F."/>
            <person name="Chan K.-G."/>
        </authorList>
    </citation>
    <scope>NUCLEOTIDE SEQUENCE [LARGE SCALE GENOMIC DNA]</scope>
    <source>
        <strain evidence="11">AH13 \ NBRC 106556</strain>
        <plasmid evidence="10 11">unnamed1</plasmid>
    </source>
</reference>
<keyword evidence="5 8" id="KW-0812">Transmembrane</keyword>
<dbReference type="PROSITE" id="PS50109">
    <property type="entry name" value="HIS_KIN"/>
    <property type="match status" value="1"/>
</dbReference>
<dbReference type="OrthoDB" id="9809766at2"/>
<dbReference type="EC" id="2.7.13.3" evidence="2"/>
<organism evidence="10 11">
    <name type="scientific">Neokomagataea tanensis</name>
    <dbReference type="NCBI Taxonomy" id="661191"/>
    <lineage>
        <taxon>Bacteria</taxon>
        <taxon>Pseudomonadati</taxon>
        <taxon>Pseudomonadota</taxon>
        <taxon>Alphaproteobacteria</taxon>
        <taxon>Acetobacterales</taxon>
        <taxon>Acetobacteraceae</taxon>
        <taxon>Neokomagataea</taxon>
    </lineage>
</organism>
<keyword evidence="3" id="KW-0597">Phosphoprotein</keyword>
<dbReference type="Proteomes" id="UP000317214">
    <property type="component" value="Plasmid unnamed1"/>
</dbReference>
<gene>
    <name evidence="10" type="ORF">D5366_11540</name>
</gene>
<proteinExistence type="predicted"/>
<dbReference type="CDD" id="cd00082">
    <property type="entry name" value="HisKA"/>
    <property type="match status" value="1"/>
</dbReference>
<evidence type="ECO:0000256" key="1">
    <source>
        <dbReference type="ARBA" id="ARBA00000085"/>
    </source>
</evidence>
<keyword evidence="7 8" id="KW-1133">Transmembrane helix</keyword>
<sequence>MTGRWSLSARIVSGVLIVVSGALIGLGITLASFTRFEVTERLDNSLQEVAERLAIVVSDWRRSDAAEGIAAVARVPHVDRRTLAYQVVMPDGGMVLRSQNAPERPFCVPLKDGFYSQPSFRVYVAHSQVNQQIILVGEPNFHRHEAVLRAVLLTLAPLAALFPIIWLLVTWIVQRSLTSVVRLRAEIQARNGSNLTPIPAQDLPPELASIQAAVNSLLARLTSALATERAFASNAAHELRNPIASQLAQAQLLQGQLNGHPSFDTSVLIVEQAKRIGRITDKLLQLSRAASGVAYTSELCNLVFLIDLLRRDLAKDDRIEFHNCGTPDFIVQGDPDAIGIMLRNLLENALNHSPGGSMIRIVVGPSGVVQIDNDCDVIDTVALKRLLEPFERGSRDVEGSGLGLAIVTSVARQLEVSVKFDSPVPTQNSGFRATLVFEKSLSTCIAYEG</sequence>
<dbReference type="InterPro" id="IPR005467">
    <property type="entry name" value="His_kinase_dom"/>
</dbReference>
<dbReference type="SUPFAM" id="SSF55874">
    <property type="entry name" value="ATPase domain of HSP90 chaperone/DNA topoisomerase II/histidine kinase"/>
    <property type="match status" value="1"/>
</dbReference>
<dbReference type="AlphaFoldDB" id="A0A4Y6VAT6"/>
<geneLocation type="plasmid" evidence="10">
    <name>unnamed1</name>
</geneLocation>
<dbReference type="Gene3D" id="1.10.287.130">
    <property type="match status" value="1"/>
</dbReference>
<keyword evidence="6 10" id="KW-0418">Kinase</keyword>
<evidence type="ECO:0000256" key="8">
    <source>
        <dbReference type="SAM" id="Phobius"/>
    </source>
</evidence>
<accession>A0A4Y6VAT6</accession>